<keyword evidence="2" id="KW-1133">Transmembrane helix</keyword>
<keyword evidence="4" id="KW-1185">Reference proteome</keyword>
<name>A0A845A9Z8_9SPHN</name>
<dbReference type="EMBL" id="WTYQ01000003">
    <property type="protein sequence ID" value="MXP26083.1"/>
    <property type="molecule type" value="Genomic_DNA"/>
</dbReference>
<reference evidence="3 4" key="1">
    <citation type="submission" date="2019-12" db="EMBL/GenBank/DDBJ databases">
        <title>Genomic-based taxomic classification of the family Erythrobacteraceae.</title>
        <authorList>
            <person name="Xu L."/>
        </authorList>
    </citation>
    <scope>NUCLEOTIDE SEQUENCE [LARGE SCALE GENOMIC DNA]</scope>
    <source>
        <strain evidence="3 4">DSM 18604</strain>
    </source>
</reference>
<protein>
    <submittedName>
        <fullName evidence="3">Uncharacterized protein</fullName>
    </submittedName>
</protein>
<comment type="caution">
    <text evidence="3">The sequence shown here is derived from an EMBL/GenBank/DDBJ whole genome shotgun (WGS) entry which is preliminary data.</text>
</comment>
<evidence type="ECO:0000313" key="3">
    <source>
        <dbReference type="EMBL" id="MXP26083.1"/>
    </source>
</evidence>
<dbReference type="Proteomes" id="UP000460561">
    <property type="component" value="Unassembled WGS sequence"/>
</dbReference>
<evidence type="ECO:0000256" key="1">
    <source>
        <dbReference type="SAM" id="MobiDB-lite"/>
    </source>
</evidence>
<dbReference type="AlphaFoldDB" id="A0A845A9Z8"/>
<dbReference type="RefSeq" id="WP_160739312.1">
    <property type="nucleotide sequence ID" value="NZ_WTYQ01000003.1"/>
</dbReference>
<gene>
    <name evidence="3" type="ORF">GRI39_08540</name>
</gene>
<evidence type="ECO:0000313" key="4">
    <source>
        <dbReference type="Proteomes" id="UP000460561"/>
    </source>
</evidence>
<keyword evidence="2" id="KW-0812">Transmembrane</keyword>
<proteinExistence type="predicted"/>
<evidence type="ECO:0000256" key="2">
    <source>
        <dbReference type="SAM" id="Phobius"/>
    </source>
</evidence>
<accession>A0A845A9Z8</accession>
<feature type="transmembrane region" description="Helical" evidence="2">
    <location>
        <begin position="25"/>
        <end position="45"/>
    </location>
</feature>
<organism evidence="3 4">
    <name type="scientific">Altericroceibacterium indicum</name>
    <dbReference type="NCBI Taxonomy" id="374177"/>
    <lineage>
        <taxon>Bacteria</taxon>
        <taxon>Pseudomonadati</taxon>
        <taxon>Pseudomonadota</taxon>
        <taxon>Alphaproteobacteria</taxon>
        <taxon>Sphingomonadales</taxon>
        <taxon>Erythrobacteraceae</taxon>
        <taxon>Altericroceibacterium</taxon>
    </lineage>
</organism>
<dbReference type="OrthoDB" id="7391871at2"/>
<feature type="compositionally biased region" description="Polar residues" evidence="1">
    <location>
        <begin position="163"/>
        <end position="173"/>
    </location>
</feature>
<keyword evidence="2" id="KW-0472">Membrane</keyword>
<sequence length="173" mass="19498">MSFLRSINPVGAVSDFAVIWKENPYRWRVLIVSAALTVGIFMLLLPKSQRIPPRPPEVIYISTFAEGRTEAEILASNLSHQKKKEALEDLLAQREELRKDLYRKLGKATFLDVDKLEKQMEPDEDKDKAKKEAELARLKQEQDAAIAAIRSGKPEPKLPPVDTSDQASTSGDR</sequence>
<feature type="region of interest" description="Disordered" evidence="1">
    <location>
        <begin position="140"/>
        <end position="173"/>
    </location>
</feature>